<protein>
    <submittedName>
        <fullName evidence="2">Heterokaryon incompatibility protein-domain-containing protein</fullName>
    </submittedName>
</protein>
<sequence length="466" mass="53134">MGGSTREALPIQHDRIDKAVRPPAGALFVRNEHKSLRGDNAWITMRRDEVQETPDQRTDDWGCQPCHVSWLTSCIRQCADGHEACNADPEHQFHAPVFFIDCGNRRLCKAAQGMPYTALSYVWGKEHPNDESSDLDYLTTLPDVLPKTIENAITLTKQLDIRYLWVDRYCIAKPEENPLIRHEQLKTMDQIYGQAELTIVSLGGDPQTGLPGVDGTPRSIRRTEVIKGYTFKTTFRDPRQVIMESKWNQRGWTYQEACLSRRKVYFTPEEAVFECNVTFQSEIEDCLLPRGPLSLEDFPLLQNHDPLFTTAAGNLNRLNLLGQISTYCFRKLTYQSDVLNAFRGIISKYERGPFSIQHYWGVPIYERSATEEDETILMVKRNVARGQNESDQIIHGGSMSSKFAASLTWGSSAGSINHSRRSGFPSWSWTGWERTSCDPVYKSVDIGDVSIWIELANQQIRHVDSF</sequence>
<feature type="domain" description="Heterokaryon incompatibility" evidence="1">
    <location>
        <begin position="116"/>
        <end position="256"/>
    </location>
</feature>
<organism evidence="2 3">
    <name type="scientific">Apiospora arundinis</name>
    <dbReference type="NCBI Taxonomy" id="335852"/>
    <lineage>
        <taxon>Eukaryota</taxon>
        <taxon>Fungi</taxon>
        <taxon>Dikarya</taxon>
        <taxon>Ascomycota</taxon>
        <taxon>Pezizomycotina</taxon>
        <taxon>Sordariomycetes</taxon>
        <taxon>Xylariomycetidae</taxon>
        <taxon>Amphisphaeriales</taxon>
        <taxon>Apiosporaceae</taxon>
        <taxon>Apiospora</taxon>
    </lineage>
</organism>
<reference evidence="2 3" key="1">
    <citation type="journal article" date="2024" name="IMA Fungus">
        <title>Apiospora arundinis, a panoply of carbohydrate-active enzymes and secondary metabolites.</title>
        <authorList>
            <person name="Sorensen T."/>
            <person name="Petersen C."/>
            <person name="Muurmann A.T."/>
            <person name="Christiansen J.V."/>
            <person name="Brundto M.L."/>
            <person name="Overgaard C.K."/>
            <person name="Boysen A.T."/>
            <person name="Wollenberg R.D."/>
            <person name="Larsen T.O."/>
            <person name="Sorensen J.L."/>
            <person name="Nielsen K.L."/>
            <person name="Sondergaard T.E."/>
        </authorList>
    </citation>
    <scope>NUCLEOTIDE SEQUENCE [LARGE SCALE GENOMIC DNA]</scope>
    <source>
        <strain evidence="2 3">AAU 773</strain>
    </source>
</reference>
<comment type="caution">
    <text evidence="2">The sequence shown here is derived from an EMBL/GenBank/DDBJ whole genome shotgun (WGS) entry which is preliminary data.</text>
</comment>
<gene>
    <name evidence="2" type="ORF">PGQ11_010572</name>
</gene>
<dbReference type="Proteomes" id="UP001390339">
    <property type="component" value="Unassembled WGS sequence"/>
</dbReference>
<dbReference type="PANTHER" id="PTHR33112">
    <property type="entry name" value="DOMAIN PROTEIN, PUTATIVE-RELATED"/>
    <property type="match status" value="1"/>
</dbReference>
<evidence type="ECO:0000313" key="3">
    <source>
        <dbReference type="Proteomes" id="UP001390339"/>
    </source>
</evidence>
<proteinExistence type="predicted"/>
<name>A0ABR2IA29_9PEZI</name>
<dbReference type="EMBL" id="JAPCWZ010000006">
    <property type="protein sequence ID" value="KAK8859838.1"/>
    <property type="molecule type" value="Genomic_DNA"/>
</dbReference>
<evidence type="ECO:0000259" key="1">
    <source>
        <dbReference type="Pfam" id="PF06985"/>
    </source>
</evidence>
<dbReference type="Pfam" id="PF06985">
    <property type="entry name" value="HET"/>
    <property type="match status" value="1"/>
</dbReference>
<keyword evidence="3" id="KW-1185">Reference proteome</keyword>
<dbReference type="PANTHER" id="PTHR33112:SF1">
    <property type="entry name" value="HETEROKARYON INCOMPATIBILITY DOMAIN-CONTAINING PROTEIN"/>
    <property type="match status" value="1"/>
</dbReference>
<accession>A0ABR2IA29</accession>
<evidence type="ECO:0000313" key="2">
    <source>
        <dbReference type="EMBL" id="KAK8859838.1"/>
    </source>
</evidence>
<dbReference type="InterPro" id="IPR010730">
    <property type="entry name" value="HET"/>
</dbReference>